<gene>
    <name evidence="2" type="ORF">CC1G_03255</name>
</gene>
<proteinExistence type="predicted"/>
<feature type="region of interest" description="Disordered" evidence="1">
    <location>
        <begin position="1"/>
        <end position="20"/>
    </location>
</feature>
<feature type="compositionally biased region" description="Acidic residues" evidence="1">
    <location>
        <begin position="505"/>
        <end position="514"/>
    </location>
</feature>
<dbReference type="eggNOG" id="ENOG502SIQC">
    <property type="taxonomic scope" value="Eukaryota"/>
</dbReference>
<evidence type="ECO:0000313" key="3">
    <source>
        <dbReference type="Proteomes" id="UP000001861"/>
    </source>
</evidence>
<dbReference type="OMA" id="PDVFIWW"/>
<dbReference type="EMBL" id="AACS02000003">
    <property type="protein sequence ID" value="EAU91087.2"/>
    <property type="molecule type" value="Genomic_DNA"/>
</dbReference>
<dbReference type="RefSeq" id="XP_001830718.2">
    <property type="nucleotide sequence ID" value="XM_001830666.2"/>
</dbReference>
<dbReference type="STRING" id="240176.A8N7B2"/>
<evidence type="ECO:0000256" key="1">
    <source>
        <dbReference type="SAM" id="MobiDB-lite"/>
    </source>
</evidence>
<name>A8N7B2_COPC7</name>
<dbReference type="AlphaFoldDB" id="A8N7B2"/>
<dbReference type="KEGG" id="cci:CC1G_03255"/>
<reference evidence="2 3" key="1">
    <citation type="journal article" date="2010" name="Proc. Natl. Acad. Sci. U.S.A.">
        <title>Insights into evolution of multicellular fungi from the assembled chromosomes of the mushroom Coprinopsis cinerea (Coprinus cinereus).</title>
        <authorList>
            <person name="Stajich J.E."/>
            <person name="Wilke S.K."/>
            <person name="Ahren D."/>
            <person name="Au C.H."/>
            <person name="Birren B.W."/>
            <person name="Borodovsky M."/>
            <person name="Burns C."/>
            <person name="Canback B."/>
            <person name="Casselton L.A."/>
            <person name="Cheng C.K."/>
            <person name="Deng J."/>
            <person name="Dietrich F.S."/>
            <person name="Fargo D.C."/>
            <person name="Farman M.L."/>
            <person name="Gathman A.C."/>
            <person name="Goldberg J."/>
            <person name="Guigo R."/>
            <person name="Hoegger P.J."/>
            <person name="Hooker J.B."/>
            <person name="Huggins A."/>
            <person name="James T.Y."/>
            <person name="Kamada T."/>
            <person name="Kilaru S."/>
            <person name="Kodira C."/>
            <person name="Kues U."/>
            <person name="Kupfer D."/>
            <person name="Kwan H.S."/>
            <person name="Lomsadze A."/>
            <person name="Li W."/>
            <person name="Lilly W.W."/>
            <person name="Ma L.J."/>
            <person name="Mackey A.J."/>
            <person name="Manning G."/>
            <person name="Martin F."/>
            <person name="Muraguchi H."/>
            <person name="Natvig D.O."/>
            <person name="Palmerini H."/>
            <person name="Ramesh M.A."/>
            <person name="Rehmeyer C.J."/>
            <person name="Roe B.A."/>
            <person name="Shenoy N."/>
            <person name="Stanke M."/>
            <person name="Ter-Hovhannisyan V."/>
            <person name="Tunlid A."/>
            <person name="Velagapudi R."/>
            <person name="Vision T.J."/>
            <person name="Zeng Q."/>
            <person name="Zolan M.E."/>
            <person name="Pukkila P.J."/>
        </authorList>
    </citation>
    <scope>NUCLEOTIDE SEQUENCE [LARGE SCALE GENOMIC DNA]</scope>
    <source>
        <strain evidence="3">Okayama-7 / 130 / ATCC MYA-4618 / FGSC 9003</strain>
    </source>
</reference>
<evidence type="ECO:0008006" key="4">
    <source>
        <dbReference type="Google" id="ProtNLM"/>
    </source>
</evidence>
<feature type="compositionally biased region" description="Basic and acidic residues" evidence="1">
    <location>
        <begin position="8"/>
        <end position="17"/>
    </location>
</feature>
<protein>
    <recommendedName>
        <fullName evidence="4">F-box domain-containing protein</fullName>
    </recommendedName>
</protein>
<comment type="caution">
    <text evidence="2">The sequence shown here is derived from an EMBL/GenBank/DDBJ whole genome shotgun (WGS) entry which is preliminary data.</text>
</comment>
<evidence type="ECO:0000313" key="2">
    <source>
        <dbReference type="EMBL" id="EAU91087.2"/>
    </source>
</evidence>
<keyword evidence="3" id="KW-1185">Reference proteome</keyword>
<dbReference type="VEuPathDB" id="FungiDB:CC1G_03255"/>
<accession>A8N7B2</accession>
<organism evidence="2 3">
    <name type="scientific">Coprinopsis cinerea (strain Okayama-7 / 130 / ATCC MYA-4618 / FGSC 9003)</name>
    <name type="common">Inky cap fungus</name>
    <name type="synonym">Hormographiella aspergillata</name>
    <dbReference type="NCBI Taxonomy" id="240176"/>
    <lineage>
        <taxon>Eukaryota</taxon>
        <taxon>Fungi</taxon>
        <taxon>Dikarya</taxon>
        <taxon>Basidiomycota</taxon>
        <taxon>Agaricomycotina</taxon>
        <taxon>Agaricomycetes</taxon>
        <taxon>Agaricomycetidae</taxon>
        <taxon>Agaricales</taxon>
        <taxon>Agaricineae</taxon>
        <taxon>Psathyrellaceae</taxon>
        <taxon>Coprinopsis</taxon>
    </lineage>
</organism>
<dbReference type="OrthoDB" id="3171058at2759"/>
<dbReference type="HOGENOM" id="CLU_584170_0_0_1"/>
<dbReference type="Proteomes" id="UP000001861">
    <property type="component" value="Unassembled WGS sequence"/>
</dbReference>
<feature type="region of interest" description="Disordered" evidence="1">
    <location>
        <begin position="502"/>
        <end position="541"/>
    </location>
</feature>
<sequence length="541" mass="60744">MALPEGGKWGDRADHDFPPNFNVNQSRPVLDSQMQTILNRSLDVIDPFKCVFTVPMAIQQEHPKKPPPELPPELWLEIFQFATYVHRSASIKPLDPFAVQRISRTPMAANTPALALFTKLALVQVCKAWRKATLPMLYEHIVIRSPSRAQMILNVLRGSRGSVASPSQSPGRSVGYGSWTRHIEVLTHSRGSGRLSYLQTIFSIFQQCPNIRILSGIWTRPLPEEFLTAVTKLYGPSLEGLYWSEAMDMPHSNPVMSPAATFRLLASFRTLRILDLRHVTPKNGASEPYNLDCTESSTVLPFVENLIVSSHRRSLDIASRLSLPRLQNLTIKTPLRDTIDYHKLRKFLAAHGSALVSVDLPSPSPDNELEPDSSFLRREVTHINPELFLDPDTCPNLNSISFPVTSPVPQTSDKPHPCLRRIGLRGVRADLLYPDKPSLLVDHLRTITDKRYPNLVVVQTIGYLVEADCDNIKKVFPWWVERFEEMGIDLLDGEGVLWLFTEPEPGSEEAEEQDGSTLTTDKDRTSDLSLPTDRPTTTAAP</sequence>
<dbReference type="GeneID" id="6007163"/>
<dbReference type="InParanoid" id="A8N7B2"/>